<dbReference type="GeneID" id="79884371"/>
<organism evidence="2 3">
    <name type="scientific">Paenarthrobacter ureafaciens</name>
    <dbReference type="NCBI Taxonomy" id="37931"/>
    <lineage>
        <taxon>Bacteria</taxon>
        <taxon>Bacillati</taxon>
        <taxon>Actinomycetota</taxon>
        <taxon>Actinomycetes</taxon>
        <taxon>Micrococcales</taxon>
        <taxon>Micrococcaceae</taxon>
        <taxon>Paenarthrobacter</taxon>
    </lineage>
</organism>
<feature type="domain" description="Transcription regulator PadR N-terminal" evidence="1">
    <location>
        <begin position="14"/>
        <end position="82"/>
    </location>
</feature>
<dbReference type="InterPro" id="IPR036390">
    <property type="entry name" value="WH_DNA-bd_sf"/>
</dbReference>
<dbReference type="SUPFAM" id="SSF46785">
    <property type="entry name" value="Winged helix' DNA-binding domain"/>
    <property type="match status" value="1"/>
</dbReference>
<dbReference type="Proteomes" id="UP001163293">
    <property type="component" value="Chromosome"/>
</dbReference>
<dbReference type="CDD" id="cd00090">
    <property type="entry name" value="HTH_ARSR"/>
    <property type="match status" value="1"/>
</dbReference>
<sequence>MPPVFAHGALRLYLLALLEPAPKHGYELIKALGERFGGTYSPSAGTIYPRLAKLEEEGLVATESEGRRTTYSITDAGRAELDRRRQELADVEETISASVRRLADGLRADIRSNMRGLRADLAATAEAARTTARTSARTPTAGESTYAYSPEGQRILKEAELMVQSFRDDIRMELRKQGAAHPLSPMALETVRTVLDQARISIRNSLRS</sequence>
<evidence type="ECO:0000313" key="2">
    <source>
        <dbReference type="EMBL" id="UYV96241.1"/>
    </source>
</evidence>
<dbReference type="InterPro" id="IPR011991">
    <property type="entry name" value="ArsR-like_HTH"/>
</dbReference>
<accession>A0AAX3EEE8</accession>
<dbReference type="Gene3D" id="1.10.10.10">
    <property type="entry name" value="Winged helix-like DNA-binding domain superfamily/Winged helix DNA-binding domain"/>
    <property type="match status" value="1"/>
</dbReference>
<name>A0AAX3EEE8_PAEUR</name>
<evidence type="ECO:0000259" key="1">
    <source>
        <dbReference type="Pfam" id="PF03551"/>
    </source>
</evidence>
<reference evidence="2" key="1">
    <citation type="submission" date="2022-07" db="EMBL/GenBank/DDBJ databases">
        <authorList>
            <person name="Wu T."/>
        </authorList>
    </citation>
    <scope>NUCLEOTIDE SEQUENCE</scope>
    <source>
        <strain evidence="2">SD-1</strain>
    </source>
</reference>
<gene>
    <name evidence="2" type="ORF">NL394_14315</name>
</gene>
<protein>
    <submittedName>
        <fullName evidence="2">PadR family transcriptional regulator</fullName>
    </submittedName>
</protein>
<dbReference type="InterPro" id="IPR005149">
    <property type="entry name" value="Tscrpt_reg_PadR_N"/>
</dbReference>
<dbReference type="AlphaFoldDB" id="A0AAX3EEE8"/>
<dbReference type="RefSeq" id="WP_069695159.1">
    <property type="nucleotide sequence ID" value="NZ_CP014574.1"/>
</dbReference>
<dbReference type="InterPro" id="IPR036388">
    <property type="entry name" value="WH-like_DNA-bd_sf"/>
</dbReference>
<dbReference type="PANTHER" id="PTHR43252">
    <property type="entry name" value="TRANSCRIPTIONAL REGULATOR YQJI"/>
    <property type="match status" value="1"/>
</dbReference>
<dbReference type="PANTHER" id="PTHR43252:SF7">
    <property type="entry name" value="TRANSCRIPTIONAL REGULATOR YQJI"/>
    <property type="match status" value="1"/>
</dbReference>
<dbReference type="Pfam" id="PF03551">
    <property type="entry name" value="PadR"/>
    <property type="match status" value="1"/>
</dbReference>
<keyword evidence="3" id="KW-1185">Reference proteome</keyword>
<dbReference type="EMBL" id="CP101185">
    <property type="protein sequence ID" value="UYV96241.1"/>
    <property type="molecule type" value="Genomic_DNA"/>
</dbReference>
<proteinExistence type="predicted"/>
<evidence type="ECO:0000313" key="3">
    <source>
        <dbReference type="Proteomes" id="UP001163293"/>
    </source>
</evidence>